<dbReference type="RefSeq" id="WP_246126733.1">
    <property type="nucleotide sequence ID" value="NZ_BIFH01000019.1"/>
</dbReference>
<reference evidence="2 3" key="1">
    <citation type="submission" date="2018-12" db="EMBL/GenBank/DDBJ databases">
        <title>Draft genome sequence of Embleya hyalina NBRC 13850T.</title>
        <authorList>
            <person name="Komaki H."/>
            <person name="Hosoyama A."/>
            <person name="Kimura A."/>
            <person name="Ichikawa N."/>
            <person name="Tamura T."/>
        </authorList>
    </citation>
    <scope>NUCLEOTIDE SEQUENCE [LARGE SCALE GENOMIC DNA]</scope>
    <source>
        <strain evidence="2 3">NBRC 13850</strain>
    </source>
</reference>
<evidence type="ECO:0000256" key="1">
    <source>
        <dbReference type="SAM" id="MobiDB-lite"/>
    </source>
</evidence>
<dbReference type="InterPro" id="IPR050627">
    <property type="entry name" value="Nitroreductase/BluB"/>
</dbReference>
<dbReference type="PANTHER" id="PTHR23026">
    <property type="entry name" value="NADPH NITROREDUCTASE"/>
    <property type="match status" value="1"/>
</dbReference>
<dbReference type="NCBIfam" id="NF047509">
    <property type="entry name" value="Rv3131_FMN_oxido"/>
    <property type="match status" value="1"/>
</dbReference>
<name>A0A401YMN6_9ACTN</name>
<keyword evidence="3" id="KW-1185">Reference proteome</keyword>
<gene>
    <name evidence="2" type="ORF">EHYA_03531</name>
</gene>
<protein>
    <recommendedName>
        <fullName evidence="4">Nitroreductase</fullName>
    </recommendedName>
</protein>
<dbReference type="EMBL" id="BIFH01000019">
    <property type="protein sequence ID" value="GCD95847.1"/>
    <property type="molecule type" value="Genomic_DNA"/>
</dbReference>
<feature type="compositionally biased region" description="Gly residues" evidence="1">
    <location>
        <begin position="338"/>
        <end position="347"/>
    </location>
</feature>
<dbReference type="Proteomes" id="UP000286931">
    <property type="component" value="Unassembled WGS sequence"/>
</dbReference>
<dbReference type="PANTHER" id="PTHR23026:SF123">
    <property type="entry name" value="NAD(P)H NITROREDUCTASE RV3131-RELATED"/>
    <property type="match status" value="1"/>
</dbReference>
<dbReference type="Gene3D" id="3.40.109.10">
    <property type="entry name" value="NADH Oxidase"/>
    <property type="match status" value="1"/>
</dbReference>
<dbReference type="InterPro" id="IPR000415">
    <property type="entry name" value="Nitroreductase-like"/>
</dbReference>
<accession>A0A401YMN6</accession>
<sequence>MANASLSPADVRYLAAAGGAAPSLHNSQPWYFRPTSDGRGIAVYADRTRAVPLTDPDGRALHISVGAAVFNVRVAAGRLGRDPRVTLLPHESGPAPAAVLDLGRFTHDPHPYGPDLHPAIGDRHSSRLPFTDRDVPERLVGELVTAAEAEGVVLDVLEETDARRVLNLTAEAERRTAADLARQAETRTWLRVEELTTDGIPYAALGPQDHDARVPVRAFTGHPPAFPTSTRHFEALPRVATLTTRFDRPEDWLRTGQAMERAWLLATVHGLRMSVLHQAVEWPDTRATLRNPRTGPGHVQMVLRMGYGPPGAPTPRRPVAETLRSAAGDAGTKARNGTGTGTGAGRA</sequence>
<comment type="caution">
    <text evidence="2">The sequence shown here is derived from an EMBL/GenBank/DDBJ whole genome shotgun (WGS) entry which is preliminary data.</text>
</comment>
<proteinExistence type="predicted"/>
<evidence type="ECO:0000313" key="2">
    <source>
        <dbReference type="EMBL" id="GCD95847.1"/>
    </source>
</evidence>
<evidence type="ECO:0008006" key="4">
    <source>
        <dbReference type="Google" id="ProtNLM"/>
    </source>
</evidence>
<dbReference type="SUPFAM" id="SSF55469">
    <property type="entry name" value="FMN-dependent nitroreductase-like"/>
    <property type="match status" value="2"/>
</dbReference>
<dbReference type="GO" id="GO:0016491">
    <property type="term" value="F:oxidoreductase activity"/>
    <property type="evidence" value="ECO:0007669"/>
    <property type="project" value="InterPro"/>
</dbReference>
<evidence type="ECO:0000313" key="3">
    <source>
        <dbReference type="Proteomes" id="UP000286931"/>
    </source>
</evidence>
<organism evidence="2 3">
    <name type="scientific">Embleya hyalina</name>
    <dbReference type="NCBI Taxonomy" id="516124"/>
    <lineage>
        <taxon>Bacteria</taxon>
        <taxon>Bacillati</taxon>
        <taxon>Actinomycetota</taxon>
        <taxon>Actinomycetes</taxon>
        <taxon>Kitasatosporales</taxon>
        <taxon>Streptomycetaceae</taxon>
        <taxon>Embleya</taxon>
    </lineage>
</organism>
<dbReference type="AlphaFoldDB" id="A0A401YMN6"/>
<feature type="region of interest" description="Disordered" evidence="1">
    <location>
        <begin position="324"/>
        <end position="347"/>
    </location>
</feature>